<feature type="compositionally biased region" description="Polar residues" evidence="1">
    <location>
        <begin position="1"/>
        <end position="10"/>
    </location>
</feature>
<dbReference type="EMBL" id="CACTIH010007365">
    <property type="protein sequence ID" value="CAA3011325.1"/>
    <property type="molecule type" value="Genomic_DNA"/>
</dbReference>
<evidence type="ECO:0000256" key="1">
    <source>
        <dbReference type="SAM" id="MobiDB-lite"/>
    </source>
</evidence>
<feature type="region of interest" description="Disordered" evidence="1">
    <location>
        <begin position="330"/>
        <end position="366"/>
    </location>
</feature>
<sequence>MATPSCSRSGTGVKIVSNRRKNRLAAGPYDHPTPPPRSPNWLADAILQSAITLASGAGKILSSVLLSDSSSDEDVDSASENDAGNDNDYENPSDEIDKLSQKNGTSLQMIKDGQESQFSASKSIIERLIMQETYSRDECDRLINIVNSRVIGYSINEAEVNGLHTDALRDIGNETVDLYNKDVVEAKIWFEEKKMGLNAGSDLAHGTCGSNSAVVQPKRNSLSSGSWNIQEELRRVRLKATKDMSCSPSSKIDLSLSVLAPKRGQESLVSEILAAGVGERMIEPKEPNSIDPSLNLDAGMGTDPGLTAMNWLWRNRRRWNVNDKVNKENKRAAELKQERELKRLKSSVNYNGRKEQRGESGNPSTI</sequence>
<name>A0A8S0U3B4_OLEEU</name>
<evidence type="ECO:0000313" key="3">
    <source>
        <dbReference type="Proteomes" id="UP000594638"/>
    </source>
</evidence>
<protein>
    <submittedName>
        <fullName evidence="2">Uncharacterized protein</fullName>
    </submittedName>
</protein>
<dbReference type="Proteomes" id="UP000594638">
    <property type="component" value="Unassembled WGS sequence"/>
</dbReference>
<dbReference type="AlphaFoldDB" id="A0A8S0U3B4"/>
<keyword evidence="3" id="KW-1185">Reference proteome</keyword>
<dbReference type="GO" id="GO:0071763">
    <property type="term" value="P:nuclear membrane organization"/>
    <property type="evidence" value="ECO:0007669"/>
    <property type="project" value="TreeGrafter"/>
</dbReference>
<reference evidence="2 3" key="1">
    <citation type="submission" date="2019-12" db="EMBL/GenBank/DDBJ databases">
        <authorList>
            <person name="Alioto T."/>
            <person name="Alioto T."/>
            <person name="Gomez Garrido J."/>
        </authorList>
    </citation>
    <scope>NUCLEOTIDE SEQUENCE [LARGE SCALE GENOMIC DNA]</scope>
</reference>
<organism evidence="2 3">
    <name type="scientific">Olea europaea subsp. europaea</name>
    <dbReference type="NCBI Taxonomy" id="158383"/>
    <lineage>
        <taxon>Eukaryota</taxon>
        <taxon>Viridiplantae</taxon>
        <taxon>Streptophyta</taxon>
        <taxon>Embryophyta</taxon>
        <taxon>Tracheophyta</taxon>
        <taxon>Spermatophyta</taxon>
        <taxon>Magnoliopsida</taxon>
        <taxon>eudicotyledons</taxon>
        <taxon>Gunneridae</taxon>
        <taxon>Pentapetalae</taxon>
        <taxon>asterids</taxon>
        <taxon>lamiids</taxon>
        <taxon>Lamiales</taxon>
        <taxon>Oleaceae</taxon>
        <taxon>Oleeae</taxon>
        <taxon>Olea</taxon>
    </lineage>
</organism>
<dbReference type="GO" id="GO:0005635">
    <property type="term" value="C:nuclear envelope"/>
    <property type="evidence" value="ECO:0007669"/>
    <property type="project" value="TreeGrafter"/>
</dbReference>
<feature type="compositionally biased region" description="Basic and acidic residues" evidence="1">
    <location>
        <begin position="330"/>
        <end position="343"/>
    </location>
</feature>
<dbReference type="OrthoDB" id="666185at2759"/>
<evidence type="ECO:0000313" key="2">
    <source>
        <dbReference type="EMBL" id="CAA3011325.1"/>
    </source>
</evidence>
<dbReference type="Gramene" id="OE9A010304T3">
    <property type="protein sequence ID" value="OE9A010304C3"/>
    <property type="gene ID" value="OE9A010304"/>
</dbReference>
<comment type="caution">
    <text evidence="2">The sequence shown here is derived from an EMBL/GenBank/DDBJ whole genome shotgun (WGS) entry which is preliminary data.</text>
</comment>
<proteinExistence type="predicted"/>
<dbReference type="PANTHER" id="PTHR33416:SF17">
    <property type="entry name" value="PROTEIN KAKU4"/>
    <property type="match status" value="1"/>
</dbReference>
<gene>
    <name evidence="2" type="ORF">OLEA9_A010304</name>
</gene>
<feature type="region of interest" description="Disordered" evidence="1">
    <location>
        <begin position="1"/>
        <end position="41"/>
    </location>
</feature>
<feature type="region of interest" description="Disordered" evidence="1">
    <location>
        <begin position="70"/>
        <end position="93"/>
    </location>
</feature>
<dbReference type="PANTHER" id="PTHR33416">
    <property type="entry name" value="NUCLEAR PORE COMPLEX PROTEIN NUP1"/>
    <property type="match status" value="1"/>
</dbReference>
<accession>A0A8S0U3B4</accession>